<dbReference type="Proteomes" id="UP001295444">
    <property type="component" value="Chromosome 01"/>
</dbReference>
<organism evidence="2 3">
    <name type="scientific">Pelobates cultripes</name>
    <name type="common">Western spadefoot toad</name>
    <dbReference type="NCBI Taxonomy" id="61616"/>
    <lineage>
        <taxon>Eukaryota</taxon>
        <taxon>Metazoa</taxon>
        <taxon>Chordata</taxon>
        <taxon>Craniata</taxon>
        <taxon>Vertebrata</taxon>
        <taxon>Euteleostomi</taxon>
        <taxon>Amphibia</taxon>
        <taxon>Batrachia</taxon>
        <taxon>Anura</taxon>
        <taxon>Pelobatoidea</taxon>
        <taxon>Pelobatidae</taxon>
        <taxon>Pelobates</taxon>
    </lineage>
</organism>
<accession>A0AAD1R0Z2</accession>
<gene>
    <name evidence="2" type="ORF">PECUL_23A017331</name>
</gene>
<evidence type="ECO:0000313" key="3">
    <source>
        <dbReference type="Proteomes" id="UP001295444"/>
    </source>
</evidence>
<feature type="compositionally biased region" description="Polar residues" evidence="1">
    <location>
        <begin position="61"/>
        <end position="71"/>
    </location>
</feature>
<dbReference type="EMBL" id="OW240912">
    <property type="protein sequence ID" value="CAH2220329.1"/>
    <property type="molecule type" value="Genomic_DNA"/>
</dbReference>
<proteinExistence type="predicted"/>
<keyword evidence="3" id="KW-1185">Reference proteome</keyword>
<dbReference type="AlphaFoldDB" id="A0AAD1R0Z2"/>
<feature type="region of interest" description="Disordered" evidence="1">
    <location>
        <begin position="59"/>
        <end position="99"/>
    </location>
</feature>
<reference evidence="2" key="1">
    <citation type="submission" date="2022-03" db="EMBL/GenBank/DDBJ databases">
        <authorList>
            <person name="Alioto T."/>
            <person name="Alioto T."/>
            <person name="Gomez Garrido J."/>
        </authorList>
    </citation>
    <scope>NUCLEOTIDE SEQUENCE</scope>
</reference>
<sequence length="119" mass="13509">MAADRRRVCLFHDPEGSKETSGNKLVRRLLWQATSHYYSNQAKHPSKERLTTHSHLCIEPQSKSLSTKPQSGTGGQHPQGYKRMGTTMLHNPLDNPASPLLLLPVEHEHDCNLEYQRQA</sequence>
<evidence type="ECO:0000313" key="2">
    <source>
        <dbReference type="EMBL" id="CAH2220329.1"/>
    </source>
</evidence>
<name>A0AAD1R0Z2_PELCU</name>
<protein>
    <submittedName>
        <fullName evidence="2">Uncharacterized protein</fullName>
    </submittedName>
</protein>
<evidence type="ECO:0000256" key="1">
    <source>
        <dbReference type="SAM" id="MobiDB-lite"/>
    </source>
</evidence>